<keyword evidence="4" id="KW-0479">Metal-binding</keyword>
<feature type="chain" id="PRO_5042104296" description="RING-type E3 ubiquitin transferase" evidence="8">
    <location>
        <begin position="23"/>
        <end position="183"/>
    </location>
</feature>
<evidence type="ECO:0000256" key="8">
    <source>
        <dbReference type="SAM" id="SignalP"/>
    </source>
</evidence>
<dbReference type="Pfam" id="PF13920">
    <property type="entry name" value="zf-C3HC4_3"/>
    <property type="match status" value="1"/>
</dbReference>
<dbReference type="AlphaFoldDB" id="A0AAD7QEQ0"/>
<protein>
    <recommendedName>
        <fullName evidence="2">RING-type E3 ubiquitin transferase</fullName>
        <ecNumber evidence="2">2.3.2.27</ecNumber>
    </recommendedName>
</protein>
<dbReference type="Pfam" id="PF26192">
    <property type="entry name" value="RNF157-like_N"/>
    <property type="match status" value="1"/>
</dbReference>
<evidence type="ECO:0000313" key="11">
    <source>
        <dbReference type="Proteomes" id="UP001163823"/>
    </source>
</evidence>
<dbReference type="GO" id="GO:0008270">
    <property type="term" value="F:zinc ion binding"/>
    <property type="evidence" value="ECO:0007669"/>
    <property type="project" value="UniProtKB-KW"/>
</dbReference>
<name>A0AAD7QEQ0_QUISA</name>
<evidence type="ECO:0000256" key="3">
    <source>
        <dbReference type="ARBA" id="ARBA00022679"/>
    </source>
</evidence>
<sequence>MGGLQFALLLVQTALLSPPYVAHQNAKKVRNDVNVQKDTLRVEEDENNPDHQLVSFFFDALYDGSITISYFAKEEAEYRSTPLFPEAFQPVRFPYQKGVGQKFCQPSGTGIDLASLSWMISQNPHLERMSLPLYLVAVGFDDSDTRKECIICITEPKDTAVLPCRHMCMCSECAKTLRLQSNK</sequence>
<dbReference type="GO" id="GO:0016567">
    <property type="term" value="P:protein ubiquitination"/>
    <property type="evidence" value="ECO:0007669"/>
    <property type="project" value="TreeGrafter"/>
</dbReference>
<evidence type="ECO:0000256" key="1">
    <source>
        <dbReference type="ARBA" id="ARBA00000900"/>
    </source>
</evidence>
<dbReference type="PANTHER" id="PTHR22996">
    <property type="entry name" value="MAHOGUNIN"/>
    <property type="match status" value="1"/>
</dbReference>
<evidence type="ECO:0000256" key="5">
    <source>
        <dbReference type="ARBA" id="ARBA00022771"/>
    </source>
</evidence>
<keyword evidence="8" id="KW-0732">Signal</keyword>
<dbReference type="InterPro" id="IPR058981">
    <property type="entry name" value="MGRN1/RNF157-like_N"/>
</dbReference>
<dbReference type="InterPro" id="IPR045194">
    <property type="entry name" value="MGRN1/RNF157-like"/>
</dbReference>
<comment type="caution">
    <text evidence="10">The sequence shown here is derived from an EMBL/GenBank/DDBJ whole genome shotgun (WGS) entry which is preliminary data.</text>
</comment>
<dbReference type="SUPFAM" id="SSF57850">
    <property type="entry name" value="RING/U-box"/>
    <property type="match status" value="1"/>
</dbReference>
<proteinExistence type="predicted"/>
<keyword evidence="3" id="KW-0808">Transferase</keyword>
<dbReference type="InterPro" id="IPR013083">
    <property type="entry name" value="Znf_RING/FYVE/PHD"/>
</dbReference>
<dbReference type="EMBL" id="JARAOO010000002">
    <property type="protein sequence ID" value="KAJ7980119.1"/>
    <property type="molecule type" value="Genomic_DNA"/>
</dbReference>
<evidence type="ECO:0000256" key="7">
    <source>
        <dbReference type="ARBA" id="ARBA00022833"/>
    </source>
</evidence>
<accession>A0AAD7QEQ0</accession>
<evidence type="ECO:0000256" key="2">
    <source>
        <dbReference type="ARBA" id="ARBA00012483"/>
    </source>
</evidence>
<dbReference type="Gene3D" id="3.30.40.10">
    <property type="entry name" value="Zinc/RING finger domain, C3HC4 (zinc finger)"/>
    <property type="match status" value="1"/>
</dbReference>
<keyword evidence="6" id="KW-0833">Ubl conjugation pathway</keyword>
<keyword evidence="7" id="KW-0862">Zinc</keyword>
<dbReference type="GO" id="GO:0061630">
    <property type="term" value="F:ubiquitin protein ligase activity"/>
    <property type="evidence" value="ECO:0007669"/>
    <property type="project" value="UniProtKB-EC"/>
</dbReference>
<keyword evidence="11" id="KW-1185">Reference proteome</keyword>
<feature type="signal peptide" evidence="8">
    <location>
        <begin position="1"/>
        <end position="22"/>
    </location>
</feature>
<evidence type="ECO:0000256" key="4">
    <source>
        <dbReference type="ARBA" id="ARBA00022723"/>
    </source>
</evidence>
<dbReference type="EC" id="2.3.2.27" evidence="2"/>
<organism evidence="10 11">
    <name type="scientific">Quillaja saponaria</name>
    <name type="common">Soap bark tree</name>
    <dbReference type="NCBI Taxonomy" id="32244"/>
    <lineage>
        <taxon>Eukaryota</taxon>
        <taxon>Viridiplantae</taxon>
        <taxon>Streptophyta</taxon>
        <taxon>Embryophyta</taxon>
        <taxon>Tracheophyta</taxon>
        <taxon>Spermatophyta</taxon>
        <taxon>Magnoliopsida</taxon>
        <taxon>eudicotyledons</taxon>
        <taxon>Gunneridae</taxon>
        <taxon>Pentapetalae</taxon>
        <taxon>rosids</taxon>
        <taxon>fabids</taxon>
        <taxon>Fabales</taxon>
        <taxon>Quillajaceae</taxon>
        <taxon>Quillaja</taxon>
    </lineage>
</organism>
<dbReference type="KEGG" id="qsa:O6P43_003433"/>
<keyword evidence="5" id="KW-0863">Zinc-finger</keyword>
<evidence type="ECO:0000313" key="10">
    <source>
        <dbReference type="EMBL" id="KAJ7980119.1"/>
    </source>
</evidence>
<evidence type="ECO:0000256" key="6">
    <source>
        <dbReference type="ARBA" id="ARBA00022786"/>
    </source>
</evidence>
<feature type="domain" description="MGRN1/RNF157-like N-terminal" evidence="9">
    <location>
        <begin position="33"/>
        <end position="137"/>
    </location>
</feature>
<dbReference type="Proteomes" id="UP001163823">
    <property type="component" value="Chromosome 2"/>
</dbReference>
<evidence type="ECO:0000259" key="9">
    <source>
        <dbReference type="Pfam" id="PF26192"/>
    </source>
</evidence>
<comment type="catalytic activity">
    <reaction evidence="1">
        <text>S-ubiquitinyl-[E2 ubiquitin-conjugating enzyme]-L-cysteine + [acceptor protein]-L-lysine = [E2 ubiquitin-conjugating enzyme]-L-cysteine + N(6)-ubiquitinyl-[acceptor protein]-L-lysine.</text>
        <dbReference type="EC" id="2.3.2.27"/>
    </reaction>
</comment>
<gene>
    <name evidence="10" type="ORF">O6P43_003433</name>
</gene>
<reference evidence="10" key="1">
    <citation type="journal article" date="2023" name="Science">
        <title>Elucidation of the pathway for biosynthesis of saponin adjuvants from the soapbark tree.</title>
        <authorList>
            <person name="Reed J."/>
            <person name="Orme A."/>
            <person name="El-Demerdash A."/>
            <person name="Owen C."/>
            <person name="Martin L.B.B."/>
            <person name="Misra R.C."/>
            <person name="Kikuchi S."/>
            <person name="Rejzek M."/>
            <person name="Martin A.C."/>
            <person name="Harkess A."/>
            <person name="Leebens-Mack J."/>
            <person name="Louveau T."/>
            <person name="Stephenson M.J."/>
            <person name="Osbourn A."/>
        </authorList>
    </citation>
    <scope>NUCLEOTIDE SEQUENCE</scope>
    <source>
        <strain evidence="10">S10</strain>
    </source>
</reference>
<dbReference type="PANTHER" id="PTHR22996:SF4">
    <property type="entry name" value="E3 UBIQUITIN-PROTEIN LIGASE LUL4-RELATED"/>
    <property type="match status" value="1"/>
</dbReference>